<dbReference type="CDD" id="cd08948">
    <property type="entry name" value="5beta-POR_like_SDR_a"/>
    <property type="match status" value="1"/>
</dbReference>
<evidence type="ECO:0000259" key="2">
    <source>
        <dbReference type="Pfam" id="PF26524"/>
    </source>
</evidence>
<protein>
    <submittedName>
        <fullName evidence="3">Uncharacterized protein</fullName>
    </submittedName>
</protein>
<dbReference type="InterPro" id="IPR016024">
    <property type="entry name" value="ARM-type_fold"/>
</dbReference>
<dbReference type="SUPFAM" id="SSF51735">
    <property type="entry name" value="NAD(P)-binding Rossmann-fold domains"/>
    <property type="match status" value="1"/>
</dbReference>
<dbReference type="AlphaFoldDB" id="A0AAP0L4U9"/>
<dbReference type="EMBL" id="JBBNAF010000002">
    <property type="protein sequence ID" value="KAK9163743.1"/>
    <property type="molecule type" value="Genomic_DNA"/>
</dbReference>
<gene>
    <name evidence="3" type="ORF">Syun_004645</name>
</gene>
<keyword evidence="4" id="KW-1185">Reference proteome</keyword>
<reference evidence="3 4" key="1">
    <citation type="submission" date="2024-01" db="EMBL/GenBank/DDBJ databases">
        <title>Genome assemblies of Stephania.</title>
        <authorList>
            <person name="Yang L."/>
        </authorList>
    </citation>
    <scope>NUCLEOTIDE SEQUENCE [LARGE SCALE GENOMIC DNA]</scope>
    <source>
        <strain evidence="3">YNDBR</strain>
        <tissue evidence="3">Leaf</tissue>
    </source>
</reference>
<dbReference type="InterPro" id="IPR011990">
    <property type="entry name" value="TPR-like_helical_dom_sf"/>
</dbReference>
<proteinExistence type="predicted"/>
<sequence>MTAPHLKTKYLREEEEDPTCSNPCCFFCTMKQSDPTIRSSRLAKCFKEMPLFDDEEHVLVLSGLWNIAMTHPDDPEFPSLGIFECMANFINKALANPDWLLKDQNIYIPYYAAHIIGSYTMNKPEFAEKAAKSGVIPPLLDLLRGKLTWVEQRVAVRALGHLASYDRTIEYVAKFETQVVESSMNLASTCLDVVYTNLIRIKSEERKSRRLVKYQCDLLTRGAIVGVEMENRKAEEWASQLQCWSIHLLNCFAMKKLPKSVSLICNKDNNFSFLKDLCSMWGGLINKSSPAGFGLIRILCYSKTARRSVAESKQVVQSLCNLSRSSDDWQYIGIDCLLLLLQDPETKSKVIGIAAPFLVDLVEIRAFRGRTRVGDSIARSLLYTYKSKSNVKDEALMKIWDLKIERKSREGSMSSEELKQRWVSAELLKQQGNERFWFGEVEAAMAKYTDALDLCPLKMRKERVVLYSNRAQCHLLVRNADAAISDCTRALSLCDPVNSHAKSLWRRSQAYDMNGMARESLMDCIVFVDVNGRMKSGKDARIKVPYYAARMISKQMSATWLFSAARSKALFENVDQDGEMDGSNESEEDGGYDATVIKTQSSALGGELKLFFCSCFLFTHAHWLNHKWKKLDEDEVPPKYQSVALVVGVTGIVGNSLAEILPLSDTPGGPWKVYGVARRPRPSWNSDHPIDYIQCDVLNTQEAQSKLSPLRDTTHIFYVTWASHPTEAENIQANSLMLKNVLQSVIPNAPNLQHICLQTGLKHYIGPFESLGKIKPHDSPFCERDMPRLSTPNFYYAQEDILLDEIKRKEGLTWSVHRPGTIFGFSPYSLMNMVGTLWIWAAVDPHAKNEAFNCSNGDVFKWKQLWKVLGEQFDVECAEFEEGLSLQEMMKDKGGVWDEIVRENELCPCKLEEIGFWWFVDAIFSINEPFLASMNKSKEHGFLGFRNTTNAFVSWIDKYKAYKIVP</sequence>
<dbReference type="InterPro" id="IPR055222">
    <property type="entry name" value="PRISE-like_Rossmann-fold"/>
</dbReference>
<organism evidence="3 4">
    <name type="scientific">Stephania yunnanensis</name>
    <dbReference type="NCBI Taxonomy" id="152371"/>
    <lineage>
        <taxon>Eukaryota</taxon>
        <taxon>Viridiplantae</taxon>
        <taxon>Streptophyta</taxon>
        <taxon>Embryophyta</taxon>
        <taxon>Tracheophyta</taxon>
        <taxon>Spermatophyta</taxon>
        <taxon>Magnoliopsida</taxon>
        <taxon>Ranunculales</taxon>
        <taxon>Menispermaceae</taxon>
        <taxon>Menispermoideae</taxon>
        <taxon>Cissampelideae</taxon>
        <taxon>Stephania</taxon>
    </lineage>
</organism>
<dbReference type="InterPro" id="IPR058868">
    <property type="entry name" value="ARM_7"/>
</dbReference>
<accession>A0AAP0L4U9</accession>
<dbReference type="Pfam" id="PF22917">
    <property type="entry name" value="PRISE"/>
    <property type="match status" value="1"/>
</dbReference>
<dbReference type="SUPFAM" id="SSF48371">
    <property type="entry name" value="ARM repeat"/>
    <property type="match status" value="1"/>
</dbReference>
<evidence type="ECO:0000259" key="1">
    <source>
        <dbReference type="Pfam" id="PF22917"/>
    </source>
</evidence>
<dbReference type="SMART" id="SM00028">
    <property type="entry name" value="TPR"/>
    <property type="match status" value="2"/>
</dbReference>
<dbReference type="Gene3D" id="1.25.40.10">
    <property type="entry name" value="Tetratricopeptide repeat domain"/>
    <property type="match status" value="1"/>
</dbReference>
<evidence type="ECO:0000313" key="4">
    <source>
        <dbReference type="Proteomes" id="UP001420932"/>
    </source>
</evidence>
<comment type="caution">
    <text evidence="3">The sequence shown here is derived from an EMBL/GenBank/DDBJ whole genome shotgun (WGS) entry which is preliminary data.</text>
</comment>
<dbReference type="InterPro" id="IPR036291">
    <property type="entry name" value="NAD(P)-bd_dom_sf"/>
</dbReference>
<dbReference type="PANTHER" id="PTHR46578">
    <property type="entry name" value="ARM-REPEAT/TETRATRICOPEPTIDE REPEAT (TPR)-LIKE PROTEIN"/>
    <property type="match status" value="1"/>
</dbReference>
<dbReference type="Pfam" id="PF26524">
    <property type="entry name" value="ARM_7"/>
    <property type="match status" value="1"/>
</dbReference>
<dbReference type="Gene3D" id="3.40.50.720">
    <property type="entry name" value="NAD(P)-binding Rossmann-like Domain"/>
    <property type="match status" value="1"/>
</dbReference>
<dbReference type="InterPro" id="IPR011989">
    <property type="entry name" value="ARM-like"/>
</dbReference>
<feature type="domain" description="PRISE-like Rossmann-fold" evidence="1">
    <location>
        <begin position="645"/>
        <end position="830"/>
    </location>
</feature>
<dbReference type="InterPro" id="IPR019734">
    <property type="entry name" value="TPR_rpt"/>
</dbReference>
<name>A0AAP0L4U9_9MAGN</name>
<feature type="domain" description="ARM repeat N-terminal plant" evidence="2">
    <location>
        <begin position="19"/>
        <end position="266"/>
    </location>
</feature>
<dbReference type="PANTHER" id="PTHR46578:SF1">
    <property type="entry name" value="ARM-REPEAT_TETRATRICOPEPTIDE REPEAT (TPR)-LIKE PROTEIN"/>
    <property type="match status" value="1"/>
</dbReference>
<dbReference type="Proteomes" id="UP001420932">
    <property type="component" value="Unassembled WGS sequence"/>
</dbReference>
<dbReference type="SUPFAM" id="SSF48452">
    <property type="entry name" value="TPR-like"/>
    <property type="match status" value="1"/>
</dbReference>
<evidence type="ECO:0000313" key="3">
    <source>
        <dbReference type="EMBL" id="KAK9163743.1"/>
    </source>
</evidence>
<dbReference type="Gene3D" id="1.25.10.10">
    <property type="entry name" value="Leucine-rich Repeat Variant"/>
    <property type="match status" value="1"/>
</dbReference>